<sequence>MHQIFDRLTYAYANGRPQPELEIIGRSKNKTKVIAMYKPGNHPVIQFDEEVYDLCAKLQKDSLNALAVLLSHELAHHYEKHDWYFTFGIGQPNTSMSKANIQQFESAADFYGCFYGELSGYATGRVFPRVLDMIYEYFNLSESLNGYLTKEERKAIYAKRQKEAMQMVAVFKAGFFLYLIQEFESAAQCFDFLVNKFPSREIYNNLAAARLQQALVLSSGQENTKFAYPVEMDAQSRLVTRNRALSPEFNEQPYLQLLSEARKYSEQAQKVDPNYVPAYINLACIYSLQGNQPAAIGIINELSPALITGNAHSIRAIAYFKDNQFNKAQKDFEIANQKGAYMGRYNLELANKMNESLTASLAMWVMSWFEEEESSVIPDRPVSIIPELIGGKRNNAALLTPSPQIKVSKNPNLTIQWSEFHDHLQLSIQNSTRNYLALLTLDNYPQQTARKIKRGTHSNILVKNYGKPTYTFTGTSGEYWVYTNQKIAFHLDKNSRVNSWVIYTRTL</sequence>
<evidence type="ECO:0008006" key="3">
    <source>
        <dbReference type="Google" id="ProtNLM"/>
    </source>
</evidence>
<name>A0A2T2YDI5_9BACT</name>
<gene>
    <name evidence="1" type="ORF">AHMF7605_08545</name>
</gene>
<dbReference type="Gene3D" id="1.25.40.10">
    <property type="entry name" value="Tetratricopeptide repeat domain"/>
    <property type="match status" value="1"/>
</dbReference>
<evidence type="ECO:0000313" key="2">
    <source>
        <dbReference type="Proteomes" id="UP000240357"/>
    </source>
</evidence>
<dbReference type="EMBL" id="PYFT01000001">
    <property type="protein sequence ID" value="PSR53572.1"/>
    <property type="molecule type" value="Genomic_DNA"/>
</dbReference>
<organism evidence="1 2">
    <name type="scientific">Adhaeribacter arboris</name>
    <dbReference type="NCBI Taxonomy" id="2072846"/>
    <lineage>
        <taxon>Bacteria</taxon>
        <taxon>Pseudomonadati</taxon>
        <taxon>Bacteroidota</taxon>
        <taxon>Cytophagia</taxon>
        <taxon>Cytophagales</taxon>
        <taxon>Hymenobacteraceae</taxon>
        <taxon>Adhaeribacter</taxon>
    </lineage>
</organism>
<comment type="caution">
    <text evidence="1">The sequence shown here is derived from an EMBL/GenBank/DDBJ whole genome shotgun (WGS) entry which is preliminary data.</text>
</comment>
<accession>A0A2T2YDI5</accession>
<dbReference type="Proteomes" id="UP000240357">
    <property type="component" value="Unassembled WGS sequence"/>
</dbReference>
<protein>
    <recommendedName>
        <fullName evidence="3">Peptidase M48 domain-containing protein</fullName>
    </recommendedName>
</protein>
<proteinExistence type="predicted"/>
<dbReference type="AlphaFoldDB" id="A0A2T2YDI5"/>
<evidence type="ECO:0000313" key="1">
    <source>
        <dbReference type="EMBL" id="PSR53572.1"/>
    </source>
</evidence>
<reference evidence="1 2" key="1">
    <citation type="submission" date="2018-03" db="EMBL/GenBank/DDBJ databases">
        <title>Adhaeribacter sp. HMF7605 Genome sequencing and assembly.</title>
        <authorList>
            <person name="Kang H."/>
            <person name="Kang J."/>
            <person name="Cha I."/>
            <person name="Kim H."/>
            <person name="Joh K."/>
        </authorList>
    </citation>
    <scope>NUCLEOTIDE SEQUENCE [LARGE SCALE GENOMIC DNA]</scope>
    <source>
        <strain evidence="1 2">HMF7605</strain>
    </source>
</reference>
<dbReference type="SUPFAM" id="SSF48452">
    <property type="entry name" value="TPR-like"/>
    <property type="match status" value="1"/>
</dbReference>
<dbReference type="InterPro" id="IPR011990">
    <property type="entry name" value="TPR-like_helical_dom_sf"/>
</dbReference>
<keyword evidence="2" id="KW-1185">Reference proteome</keyword>